<sequence length="48" mass="5420">MLAIWTFIVLLVAGLATAMTLGWRRTTAQPVKQEQEICGPTCYPRVKR</sequence>
<evidence type="ECO:0000313" key="2">
    <source>
        <dbReference type="Proteomes" id="UP001144205"/>
    </source>
</evidence>
<reference evidence="1" key="1">
    <citation type="journal article" date="2023" name="Int. J. Syst. Evol. Microbiol.">
        <title>Sinisalibacter aestuarii sp. nov., isolated from estuarine sediment of the Arakawa River.</title>
        <authorList>
            <person name="Arafat S.T."/>
            <person name="Hirano S."/>
            <person name="Sato A."/>
            <person name="Takeuchi K."/>
            <person name="Yasuda T."/>
            <person name="Terahara T."/>
            <person name="Hamada M."/>
            <person name="Kobayashi T."/>
        </authorList>
    </citation>
    <scope>NUCLEOTIDE SEQUENCE</scope>
    <source>
        <strain evidence="1">B-399</strain>
    </source>
</reference>
<dbReference type="EMBL" id="BROH01000003">
    <property type="protein sequence ID" value="GKY87640.1"/>
    <property type="molecule type" value="Genomic_DNA"/>
</dbReference>
<evidence type="ECO:0000313" key="1">
    <source>
        <dbReference type="EMBL" id="GKY87640.1"/>
    </source>
</evidence>
<comment type="caution">
    <text evidence="1">The sequence shown here is derived from an EMBL/GenBank/DDBJ whole genome shotgun (WGS) entry which is preliminary data.</text>
</comment>
<dbReference type="RefSeq" id="WP_281841622.1">
    <property type="nucleotide sequence ID" value="NZ_BROH01000003.1"/>
</dbReference>
<dbReference type="Proteomes" id="UP001144205">
    <property type="component" value="Unassembled WGS sequence"/>
</dbReference>
<proteinExistence type="predicted"/>
<name>A0ABQ5LTA4_9RHOB</name>
<protein>
    <submittedName>
        <fullName evidence="1">Uncharacterized protein</fullName>
    </submittedName>
</protein>
<keyword evidence="2" id="KW-1185">Reference proteome</keyword>
<organism evidence="1 2">
    <name type="scientific">Sinisalibacter aestuarii</name>
    <dbReference type="NCBI Taxonomy" id="2949426"/>
    <lineage>
        <taxon>Bacteria</taxon>
        <taxon>Pseudomonadati</taxon>
        <taxon>Pseudomonadota</taxon>
        <taxon>Alphaproteobacteria</taxon>
        <taxon>Rhodobacterales</taxon>
        <taxon>Roseobacteraceae</taxon>
        <taxon>Sinisalibacter</taxon>
    </lineage>
</organism>
<accession>A0ABQ5LTA4</accession>
<gene>
    <name evidence="1" type="ORF">STA1M1_15090</name>
</gene>